<accession>A0A9W6JEA8</accession>
<dbReference type="InterPro" id="IPR002471">
    <property type="entry name" value="Pept_S9_AS"/>
</dbReference>
<dbReference type="Gene3D" id="2.130.10.120">
    <property type="entry name" value="Prolyl oligopeptidase, N-terminal domain"/>
    <property type="match status" value="1"/>
</dbReference>
<evidence type="ECO:0000259" key="5">
    <source>
        <dbReference type="Pfam" id="PF00326"/>
    </source>
</evidence>
<dbReference type="InterPro" id="IPR029058">
    <property type="entry name" value="AB_hydrolase_fold"/>
</dbReference>
<dbReference type="InterPro" id="IPR001375">
    <property type="entry name" value="Peptidase_S9_cat"/>
</dbReference>
<dbReference type="RefSeq" id="WP_373878536.1">
    <property type="nucleotide sequence ID" value="NZ_BSFJ01000035.1"/>
</dbReference>
<dbReference type="PANTHER" id="PTHR11757">
    <property type="entry name" value="PROTEASE FAMILY S9A OLIGOPEPTIDASE"/>
    <property type="match status" value="1"/>
</dbReference>
<comment type="caution">
    <text evidence="7">The sequence shown here is derived from an EMBL/GenBank/DDBJ whole genome shotgun (WGS) entry which is preliminary data.</text>
</comment>
<evidence type="ECO:0000256" key="3">
    <source>
        <dbReference type="ARBA" id="ARBA00022801"/>
    </source>
</evidence>
<feature type="domain" description="Peptidase S9 prolyl oligopeptidase catalytic" evidence="5">
    <location>
        <begin position="492"/>
        <end position="706"/>
    </location>
</feature>
<sequence length="708" mass="78693">MTTDKSAVNDIANGARPTAVHPPLVRHFHGRTLVDEHAWLRADNWREVMRDPSVLGADIRAWLERENAEAEAWLAPHAERRQQLVGEMRGRIKEDDTSVPATDGPFAYFTRFREGGQHPLICRRPAGAVAGETLLLDGDALARGKAYFQFGDARQSPDHRLYAWTADEAGSEYYTLRIRDIEAGTDLPDLVTETTGDVLWSADGAFLFYIRRDAEHRPSFVYRHRLGADPAEDTLVYEEPDKGFFVSLGHTQSRRFGLISCGDHDTSEVWLLDLEAPLEPPRLVEPREAGLRYGVEHHPSLGGMESLIIETNAEGAEDFKIVAAPLATPRRAHWRDLVPHKPGRLLLSMSVLRGHLLRLEREDGLPRLVVRALADGAEHVVAFAEEAYSLGFDPGYGFDKTEIRFTYSSMTTPSEVWDYDVASRARTLRKRQEVPSGHDPRRYVTRRLMAPTADGELVPVSLLFARDTPLDGTAPCLLYGYGAYGIAIPAGFSTTRLSLVDRGFVFAIAHIRGGTEKGWRWYREGKLASKTNTFRDFIAAGEHLVAERIVAPDRIVAHGGSAGGMLMGAVANMRPDLFAGIVAEVPFVDVLNTMLDDTLPLTPPEWPEWGNPITDPEAFATIQSYSPYDNVEAKDYPAIFALAGLTDPRVTYWEPAKWVAKLREMKTGSRPLLLRTNMEAGHGGASGRFDRLEETAMVYAFALAMAGH</sequence>
<dbReference type="EMBL" id="BSFJ01000035">
    <property type="protein sequence ID" value="GLK74240.1"/>
    <property type="molecule type" value="Genomic_DNA"/>
</dbReference>
<evidence type="ECO:0000256" key="1">
    <source>
        <dbReference type="ARBA" id="ARBA00005228"/>
    </source>
</evidence>
<dbReference type="InterPro" id="IPR002470">
    <property type="entry name" value="Peptidase_S9A"/>
</dbReference>
<dbReference type="Pfam" id="PF00326">
    <property type="entry name" value="Peptidase_S9"/>
    <property type="match status" value="1"/>
</dbReference>
<dbReference type="PRINTS" id="PR00862">
    <property type="entry name" value="PROLIGOPTASE"/>
</dbReference>
<reference evidence="7" key="1">
    <citation type="journal article" date="2014" name="Int. J. Syst. Evol. Microbiol.">
        <title>Complete genome sequence of Corynebacterium casei LMG S-19264T (=DSM 44701T), isolated from a smear-ripened cheese.</title>
        <authorList>
            <consortium name="US DOE Joint Genome Institute (JGI-PGF)"/>
            <person name="Walter F."/>
            <person name="Albersmeier A."/>
            <person name="Kalinowski J."/>
            <person name="Ruckert C."/>
        </authorList>
    </citation>
    <scope>NUCLEOTIDE SEQUENCE</scope>
    <source>
        <strain evidence="7">VKM B-2484</strain>
    </source>
</reference>
<dbReference type="Proteomes" id="UP001143370">
    <property type="component" value="Unassembled WGS sequence"/>
</dbReference>
<dbReference type="Gene3D" id="3.40.50.1820">
    <property type="entry name" value="alpha/beta hydrolase"/>
    <property type="match status" value="1"/>
</dbReference>
<keyword evidence="8" id="KW-1185">Reference proteome</keyword>
<evidence type="ECO:0000259" key="6">
    <source>
        <dbReference type="Pfam" id="PF02897"/>
    </source>
</evidence>
<dbReference type="AlphaFoldDB" id="A0A9W6JEA8"/>
<evidence type="ECO:0000256" key="4">
    <source>
        <dbReference type="ARBA" id="ARBA00022825"/>
    </source>
</evidence>
<proteinExistence type="inferred from homology"/>
<evidence type="ECO:0000313" key="7">
    <source>
        <dbReference type="EMBL" id="GLK74240.1"/>
    </source>
</evidence>
<dbReference type="GO" id="GO:0006508">
    <property type="term" value="P:proteolysis"/>
    <property type="evidence" value="ECO:0007669"/>
    <property type="project" value="UniProtKB-KW"/>
</dbReference>
<organism evidence="7 8">
    <name type="scientific">Ancylobacter dichloromethanicus</name>
    <dbReference type="NCBI Taxonomy" id="518825"/>
    <lineage>
        <taxon>Bacteria</taxon>
        <taxon>Pseudomonadati</taxon>
        <taxon>Pseudomonadota</taxon>
        <taxon>Alphaproteobacteria</taxon>
        <taxon>Hyphomicrobiales</taxon>
        <taxon>Xanthobacteraceae</taxon>
        <taxon>Ancylobacter</taxon>
    </lineage>
</organism>
<keyword evidence="3" id="KW-0378">Hydrolase</keyword>
<dbReference type="SUPFAM" id="SSF53474">
    <property type="entry name" value="alpha/beta-Hydrolases"/>
    <property type="match status" value="1"/>
</dbReference>
<dbReference type="PROSITE" id="PS00708">
    <property type="entry name" value="PRO_ENDOPEP_SER"/>
    <property type="match status" value="1"/>
</dbReference>
<name>A0A9W6JEA8_9HYPH</name>
<dbReference type="Pfam" id="PF02897">
    <property type="entry name" value="Peptidase_S9_N"/>
    <property type="match status" value="1"/>
</dbReference>
<comment type="similarity">
    <text evidence="1">Belongs to the peptidase S9A family.</text>
</comment>
<dbReference type="SUPFAM" id="SSF50993">
    <property type="entry name" value="Peptidase/esterase 'gauge' domain"/>
    <property type="match status" value="1"/>
</dbReference>
<reference evidence="7" key="2">
    <citation type="submission" date="2023-01" db="EMBL/GenBank/DDBJ databases">
        <authorList>
            <person name="Sun Q."/>
            <person name="Evtushenko L."/>
        </authorList>
    </citation>
    <scope>NUCLEOTIDE SEQUENCE</scope>
    <source>
        <strain evidence="7">VKM B-2484</strain>
    </source>
</reference>
<feature type="domain" description="Peptidase S9A N-terminal" evidence="6">
    <location>
        <begin position="23"/>
        <end position="431"/>
    </location>
</feature>
<protein>
    <submittedName>
        <fullName evidence="7">Peptidase S9</fullName>
    </submittedName>
</protein>
<keyword evidence="2" id="KW-0645">Protease</keyword>
<keyword evidence="4" id="KW-0720">Serine protease</keyword>
<gene>
    <name evidence="7" type="primary">ptrB</name>
    <name evidence="7" type="ORF">GCM10017643_43580</name>
</gene>
<dbReference type="PANTHER" id="PTHR11757:SF19">
    <property type="entry name" value="PROLYL ENDOPEPTIDASE-LIKE"/>
    <property type="match status" value="1"/>
</dbReference>
<dbReference type="InterPro" id="IPR051543">
    <property type="entry name" value="Serine_Peptidase_S9A"/>
</dbReference>
<dbReference type="GO" id="GO:0004252">
    <property type="term" value="F:serine-type endopeptidase activity"/>
    <property type="evidence" value="ECO:0007669"/>
    <property type="project" value="InterPro"/>
</dbReference>
<evidence type="ECO:0000313" key="8">
    <source>
        <dbReference type="Proteomes" id="UP001143370"/>
    </source>
</evidence>
<evidence type="ECO:0000256" key="2">
    <source>
        <dbReference type="ARBA" id="ARBA00022670"/>
    </source>
</evidence>
<dbReference type="InterPro" id="IPR023302">
    <property type="entry name" value="Pept_S9A_N"/>
</dbReference>